<dbReference type="GO" id="GO:0006629">
    <property type="term" value="P:lipid metabolic process"/>
    <property type="evidence" value="ECO:0007669"/>
    <property type="project" value="InterPro"/>
</dbReference>
<dbReference type="AlphaFoldDB" id="A0A2P6N4Z9"/>
<evidence type="ECO:0000259" key="1">
    <source>
        <dbReference type="Pfam" id="PF01764"/>
    </source>
</evidence>
<name>A0A2P6N4Z9_9EUKA</name>
<dbReference type="InterPro" id="IPR002921">
    <property type="entry name" value="Fungal_lipase-type"/>
</dbReference>
<comment type="caution">
    <text evidence="2">The sequence shown here is derived from an EMBL/GenBank/DDBJ whole genome shotgun (WGS) entry which is preliminary data.</text>
</comment>
<sequence length="338" mass="38058">MFDAPRPVSCSWRQANPIFRTLLRSFSANWQIISYRHPHYDSMKLPIIFYIVAAIVTAQVVREKRADDNEHFSIDRARPLLVLAYSTYCVNVKTWNCYWCKKSDDFRLTHSFKGLEESVYGYAGVTKQNQIVFAFRGTRIGQLKDLITDLNFFPTAPFHDAIAGALVHRGFLESYEAVRDQVVAAGIELSRKYPGSDFIVTGHSLGGAIATLGAADLAISAQVKNPVQLWTFGSPRVGNAAFASYMNDKYLDESFRITHDLDPIPRLPPKLFGDVQHVDREFWFRNSTDYQRCATEDENCNEGQWGINIVDHGAYLGENFWSAEAFAAGCVLSLGGSQ</sequence>
<evidence type="ECO:0000313" key="2">
    <source>
        <dbReference type="EMBL" id="PRP79026.1"/>
    </source>
</evidence>
<dbReference type="Gene3D" id="3.40.50.1820">
    <property type="entry name" value="alpha/beta hydrolase"/>
    <property type="match status" value="1"/>
</dbReference>
<reference evidence="2 3" key="1">
    <citation type="journal article" date="2018" name="Genome Biol. Evol.">
        <title>Multiple Roots of Fruiting Body Formation in Amoebozoa.</title>
        <authorList>
            <person name="Hillmann F."/>
            <person name="Forbes G."/>
            <person name="Novohradska S."/>
            <person name="Ferling I."/>
            <person name="Riege K."/>
            <person name="Groth M."/>
            <person name="Westermann M."/>
            <person name="Marz M."/>
            <person name="Spaller T."/>
            <person name="Winckler T."/>
            <person name="Schaap P."/>
            <person name="Glockner G."/>
        </authorList>
    </citation>
    <scope>NUCLEOTIDE SEQUENCE [LARGE SCALE GENOMIC DNA]</scope>
    <source>
        <strain evidence="2 3">Jena</strain>
    </source>
</reference>
<protein>
    <recommendedName>
        <fullName evidence="1">Fungal lipase-type domain-containing protein</fullName>
    </recommendedName>
</protein>
<feature type="domain" description="Fungal lipase-type" evidence="1">
    <location>
        <begin position="132"/>
        <end position="270"/>
    </location>
</feature>
<dbReference type="CDD" id="cd00519">
    <property type="entry name" value="Lipase_3"/>
    <property type="match status" value="1"/>
</dbReference>
<dbReference type="PANTHER" id="PTHR45856">
    <property type="entry name" value="ALPHA/BETA-HYDROLASES SUPERFAMILY PROTEIN"/>
    <property type="match status" value="1"/>
</dbReference>
<dbReference type="OrthoDB" id="345705at2759"/>
<dbReference type="Pfam" id="PF01764">
    <property type="entry name" value="Lipase_3"/>
    <property type="match status" value="1"/>
</dbReference>
<proteinExistence type="predicted"/>
<organism evidence="2 3">
    <name type="scientific">Planoprotostelium fungivorum</name>
    <dbReference type="NCBI Taxonomy" id="1890364"/>
    <lineage>
        <taxon>Eukaryota</taxon>
        <taxon>Amoebozoa</taxon>
        <taxon>Evosea</taxon>
        <taxon>Variosea</taxon>
        <taxon>Cavosteliida</taxon>
        <taxon>Cavosteliaceae</taxon>
        <taxon>Planoprotostelium</taxon>
    </lineage>
</organism>
<accession>A0A2P6N4Z9</accession>
<dbReference type="Proteomes" id="UP000241769">
    <property type="component" value="Unassembled WGS sequence"/>
</dbReference>
<gene>
    <name evidence="2" type="ORF">PROFUN_13187</name>
</gene>
<evidence type="ECO:0000313" key="3">
    <source>
        <dbReference type="Proteomes" id="UP000241769"/>
    </source>
</evidence>
<dbReference type="InParanoid" id="A0A2P6N4Z9"/>
<dbReference type="PANTHER" id="PTHR45856:SF11">
    <property type="entry name" value="FUNGAL LIPASE-LIKE DOMAIN-CONTAINING PROTEIN"/>
    <property type="match status" value="1"/>
</dbReference>
<dbReference type="SUPFAM" id="SSF53474">
    <property type="entry name" value="alpha/beta-Hydrolases"/>
    <property type="match status" value="1"/>
</dbReference>
<dbReference type="EMBL" id="MDYQ01000200">
    <property type="protein sequence ID" value="PRP79026.1"/>
    <property type="molecule type" value="Genomic_DNA"/>
</dbReference>
<dbReference type="InterPro" id="IPR051218">
    <property type="entry name" value="Sec_MonoDiacylglyc_Lipase"/>
</dbReference>
<dbReference type="InterPro" id="IPR029058">
    <property type="entry name" value="AB_hydrolase_fold"/>
</dbReference>
<keyword evidence="3" id="KW-1185">Reference proteome</keyword>